<accession>A0A9D1YN95</accession>
<evidence type="ECO:0000313" key="3">
    <source>
        <dbReference type="EMBL" id="HIY59494.1"/>
    </source>
</evidence>
<gene>
    <name evidence="3" type="ORF">H9831_02260</name>
</gene>
<feature type="non-terminal residue" evidence="3">
    <location>
        <position position="1"/>
    </location>
</feature>
<feature type="domain" description="DUF234" evidence="2">
    <location>
        <begin position="109"/>
        <end position="205"/>
    </location>
</feature>
<proteinExistence type="predicted"/>
<comment type="caution">
    <text evidence="3">The sequence shown here is derived from an EMBL/GenBank/DDBJ whole genome shotgun (WGS) entry which is preliminary data.</text>
</comment>
<feature type="compositionally biased region" description="Low complexity" evidence="1">
    <location>
        <begin position="10"/>
        <end position="22"/>
    </location>
</feature>
<dbReference type="InterPro" id="IPR004256">
    <property type="entry name" value="DUF234"/>
</dbReference>
<dbReference type="SUPFAM" id="SSF46785">
    <property type="entry name" value="Winged helix' DNA-binding domain"/>
    <property type="match status" value="1"/>
</dbReference>
<dbReference type="Pfam" id="PF03008">
    <property type="entry name" value="DUF234"/>
    <property type="match status" value="1"/>
</dbReference>
<evidence type="ECO:0000256" key="1">
    <source>
        <dbReference type="SAM" id="MobiDB-lite"/>
    </source>
</evidence>
<protein>
    <recommendedName>
        <fullName evidence="2">DUF234 domain-containing protein</fullName>
    </recommendedName>
</protein>
<dbReference type="EMBL" id="DXDD01000029">
    <property type="protein sequence ID" value="HIY59494.1"/>
    <property type="molecule type" value="Genomic_DNA"/>
</dbReference>
<evidence type="ECO:0000313" key="4">
    <source>
        <dbReference type="Proteomes" id="UP000824007"/>
    </source>
</evidence>
<evidence type="ECO:0000259" key="2">
    <source>
        <dbReference type="Pfam" id="PF03008"/>
    </source>
</evidence>
<feature type="region of interest" description="Disordered" evidence="1">
    <location>
        <begin position="1"/>
        <end position="29"/>
    </location>
</feature>
<reference evidence="3" key="1">
    <citation type="journal article" date="2021" name="PeerJ">
        <title>Extensive microbial diversity within the chicken gut microbiome revealed by metagenomics and culture.</title>
        <authorList>
            <person name="Gilroy R."/>
            <person name="Ravi A."/>
            <person name="Getino M."/>
            <person name="Pursley I."/>
            <person name="Horton D.L."/>
            <person name="Alikhan N.F."/>
            <person name="Baker D."/>
            <person name="Gharbi K."/>
            <person name="Hall N."/>
            <person name="Watson M."/>
            <person name="Adriaenssens E.M."/>
            <person name="Foster-Nyarko E."/>
            <person name="Jarju S."/>
            <person name="Secka A."/>
            <person name="Antonio M."/>
            <person name="Oren A."/>
            <person name="Chaudhuri R.R."/>
            <person name="La Ragione R."/>
            <person name="Hildebrand F."/>
            <person name="Pallen M.J."/>
        </authorList>
    </citation>
    <scope>NUCLEOTIDE SEQUENCE</scope>
    <source>
        <strain evidence="3">ChiSxjej3B15-24422</strain>
    </source>
</reference>
<dbReference type="Proteomes" id="UP000824007">
    <property type="component" value="Unassembled WGS sequence"/>
</dbReference>
<organism evidence="3 4">
    <name type="scientific">Candidatus Eisenbergiella pullistercoris</name>
    <dbReference type="NCBI Taxonomy" id="2838555"/>
    <lineage>
        <taxon>Bacteria</taxon>
        <taxon>Bacillati</taxon>
        <taxon>Bacillota</taxon>
        <taxon>Clostridia</taxon>
        <taxon>Lachnospirales</taxon>
        <taxon>Lachnospiraceae</taxon>
        <taxon>Eisenbergiella</taxon>
    </lineage>
</organism>
<dbReference type="PANTHER" id="PTHR34704">
    <property type="entry name" value="ATPASE"/>
    <property type="match status" value="1"/>
</dbReference>
<dbReference type="SUPFAM" id="SSF52980">
    <property type="entry name" value="Restriction endonuclease-like"/>
    <property type="match status" value="1"/>
</dbReference>
<dbReference type="InterPro" id="IPR011335">
    <property type="entry name" value="Restrct_endonuc-II-like"/>
</dbReference>
<sequence>RRARGRRLAHTAPAAAPTRQPTSISSSMAAAEKELREPNIYNSILEAIARGYNRVTEIADCIHEDKGKCGKYLATLLEIRLVEKRTPCGEPDNSRKAVYLLADPFYRFWYHYIFANKSYYDLLGPADAAEEIMRRLPEFMGTAFEEICRQFLIRQAKKRRLPFVPARIGKWWGNNPYIRAQDDVDILALSRDKTEGIFCECKFTNRPMPMEEYEDLLTAAKAFPEDMKKYFCFISRSGYTAPVVRRAEEEKTVLLTIDDLFQK</sequence>
<dbReference type="InterPro" id="IPR036390">
    <property type="entry name" value="WH_DNA-bd_sf"/>
</dbReference>
<dbReference type="PANTHER" id="PTHR34704:SF2">
    <property type="entry name" value="ATPASE"/>
    <property type="match status" value="1"/>
</dbReference>
<name>A0A9D1YN95_9FIRM</name>
<reference evidence="3" key="2">
    <citation type="submission" date="2021-04" db="EMBL/GenBank/DDBJ databases">
        <authorList>
            <person name="Gilroy R."/>
        </authorList>
    </citation>
    <scope>NUCLEOTIDE SEQUENCE</scope>
    <source>
        <strain evidence="3">ChiSxjej3B15-24422</strain>
    </source>
</reference>
<dbReference type="AlphaFoldDB" id="A0A9D1YN95"/>